<evidence type="ECO:0000313" key="2">
    <source>
        <dbReference type="Proteomes" id="UP000183400"/>
    </source>
</evidence>
<dbReference type="Proteomes" id="UP000183400">
    <property type="component" value="Unassembled WGS sequence"/>
</dbReference>
<dbReference type="OrthoDB" id="565387at2"/>
<dbReference type="AlphaFoldDB" id="A0A1H3B375"/>
<protein>
    <submittedName>
        <fullName evidence="1">Transposase</fullName>
    </submittedName>
</protein>
<dbReference type="EMBL" id="FNNP01000005">
    <property type="protein sequence ID" value="SDX36387.1"/>
    <property type="molecule type" value="Genomic_DNA"/>
</dbReference>
<proteinExistence type="predicted"/>
<dbReference type="STRING" id="985054.SAMN05444358_10537"/>
<sequence>MPAPLPMELRERFARLIGEGLTGREASRRLQVSAATGGRWARQIRSSGSAPVALMGRPPGTGKLAAHVGFFRELVMQDPDITLFELRNAFAEAEGATVHHSAIASLLKRLGFTHKKGRWWPPSDDVQR</sequence>
<dbReference type="SUPFAM" id="SSF46689">
    <property type="entry name" value="Homeodomain-like"/>
    <property type="match status" value="1"/>
</dbReference>
<evidence type="ECO:0000313" key="1">
    <source>
        <dbReference type="EMBL" id="SDX36387.1"/>
    </source>
</evidence>
<organism evidence="1 2">
    <name type="scientific">Ruegeria halocynthiae</name>
    <dbReference type="NCBI Taxonomy" id="985054"/>
    <lineage>
        <taxon>Bacteria</taxon>
        <taxon>Pseudomonadati</taxon>
        <taxon>Pseudomonadota</taxon>
        <taxon>Alphaproteobacteria</taxon>
        <taxon>Rhodobacterales</taxon>
        <taxon>Roseobacteraceae</taxon>
        <taxon>Ruegeria</taxon>
    </lineage>
</organism>
<dbReference type="RefSeq" id="WP_074737430.1">
    <property type="nucleotide sequence ID" value="NZ_FNNP01000005.1"/>
</dbReference>
<gene>
    <name evidence="1" type="ORF">SAMN05444358_10537</name>
</gene>
<reference evidence="2" key="1">
    <citation type="submission" date="2016-10" db="EMBL/GenBank/DDBJ databases">
        <authorList>
            <person name="Varghese N."/>
            <person name="Submissions S."/>
        </authorList>
    </citation>
    <scope>NUCLEOTIDE SEQUENCE [LARGE SCALE GENOMIC DNA]</scope>
    <source>
        <strain evidence="2">DSM 27839</strain>
    </source>
</reference>
<name>A0A1H3B375_9RHOB</name>
<accession>A0A1H3B375</accession>
<keyword evidence="2" id="KW-1185">Reference proteome</keyword>
<dbReference type="InterPro" id="IPR009057">
    <property type="entry name" value="Homeodomain-like_sf"/>
</dbReference>